<feature type="region of interest" description="Disordered" evidence="1">
    <location>
        <begin position="94"/>
        <end position="159"/>
    </location>
</feature>
<dbReference type="GO" id="GO:1990071">
    <property type="term" value="C:TRAPPII protein complex"/>
    <property type="evidence" value="ECO:0007669"/>
    <property type="project" value="TreeGrafter"/>
</dbReference>
<dbReference type="GO" id="GO:0042127">
    <property type="term" value="P:regulation of cell population proliferation"/>
    <property type="evidence" value="ECO:0007669"/>
    <property type="project" value="Ensembl"/>
</dbReference>
<protein>
    <submittedName>
        <fullName evidence="4">Trafficking protein particle complex subunit 14</fullName>
    </submittedName>
</protein>
<dbReference type="Ensembl" id="ENSSAUT00010053402.1">
    <property type="protein sequence ID" value="ENSSAUP00010050788.1"/>
    <property type="gene ID" value="ENSSAUG00010021096.1"/>
</dbReference>
<gene>
    <name evidence="4" type="primary">TRAPPC14</name>
    <name evidence="4" type="synonym">trappc14</name>
</gene>
<feature type="compositionally biased region" description="Pro residues" evidence="1">
    <location>
        <begin position="498"/>
        <end position="508"/>
    </location>
</feature>
<feature type="domain" description="TRAPP14 N-terminal" evidence="2">
    <location>
        <begin position="18"/>
        <end position="394"/>
    </location>
</feature>
<feature type="region of interest" description="Disordered" evidence="1">
    <location>
        <begin position="494"/>
        <end position="563"/>
    </location>
</feature>
<reference evidence="4" key="2">
    <citation type="submission" date="2025-08" db="UniProtKB">
        <authorList>
            <consortium name="Ensembl"/>
        </authorList>
    </citation>
    <scope>IDENTIFICATION</scope>
</reference>
<evidence type="ECO:0000313" key="4">
    <source>
        <dbReference type="Ensembl" id="ENSSAUP00010050788.1"/>
    </source>
</evidence>
<dbReference type="InterPro" id="IPR031626">
    <property type="entry name" value="TRAPPC14"/>
</dbReference>
<dbReference type="InParanoid" id="A0A671XI60"/>
<feature type="compositionally biased region" description="Basic and acidic residues" evidence="1">
    <location>
        <begin position="130"/>
        <end position="139"/>
    </location>
</feature>
<keyword evidence="5" id="KW-1185">Reference proteome</keyword>
<dbReference type="Proteomes" id="UP000472265">
    <property type="component" value="Chromosome 10"/>
</dbReference>
<dbReference type="GO" id="GO:0060271">
    <property type="term" value="P:cilium assembly"/>
    <property type="evidence" value="ECO:0007669"/>
    <property type="project" value="Ensembl"/>
</dbReference>
<name>A0A671XI60_SPAAU</name>
<accession>A0A671XI60</accession>
<feature type="domain" description="TRAPP14 C-terminal" evidence="3">
    <location>
        <begin position="395"/>
        <end position="580"/>
    </location>
</feature>
<dbReference type="Pfam" id="PF23652">
    <property type="entry name" value="TRAPP14_C"/>
    <property type="match status" value="1"/>
</dbReference>
<dbReference type="AlphaFoldDB" id="A0A671XI60"/>
<dbReference type="Pfam" id="PF15806">
    <property type="entry name" value="TRAPP14_N"/>
    <property type="match status" value="1"/>
</dbReference>
<dbReference type="PANTHER" id="PTHR16096:SF8">
    <property type="entry name" value="TRAFFICKING PROTEIN PARTICLE COMPLEX SUBUNIT 14"/>
    <property type="match status" value="1"/>
</dbReference>
<dbReference type="GeneTree" id="ENSGT00390000014725"/>
<dbReference type="PANTHER" id="PTHR16096">
    <property type="entry name" value="MICROTUBULE-ASSOCIATED PROTEIN 11"/>
    <property type="match status" value="1"/>
</dbReference>
<organism evidence="4 5">
    <name type="scientific">Sparus aurata</name>
    <name type="common">Gilthead sea bream</name>
    <dbReference type="NCBI Taxonomy" id="8175"/>
    <lineage>
        <taxon>Eukaryota</taxon>
        <taxon>Metazoa</taxon>
        <taxon>Chordata</taxon>
        <taxon>Craniata</taxon>
        <taxon>Vertebrata</taxon>
        <taxon>Euteleostomi</taxon>
        <taxon>Actinopterygii</taxon>
        <taxon>Neopterygii</taxon>
        <taxon>Teleostei</taxon>
        <taxon>Neoteleostei</taxon>
        <taxon>Acanthomorphata</taxon>
        <taxon>Eupercaria</taxon>
        <taxon>Spariformes</taxon>
        <taxon>Sparidae</taxon>
        <taxon>Sparus</taxon>
    </lineage>
</organism>
<sequence>MLLHVYGRFLSVEMESQCQMSMYFPAAPITTLSDPSQYASLPRRKHAYHGETVQFLLVLRSRNAAERRDGSGGGLPWRDVMGSLSALASVCVAESRKQGPGEDQQDLYSSHSEDGEEEEPGEWESGTSDTGRERADGGRGFRRCSPLHTHSKSASDGQHCAREPVRSALVSDDQVIFCLSVSLDKLPVDTLKAKIIVTVWKQEDEMVEVREHGYLTLLQLKSPTHTFRQDLSTFKTQVSTILNVLQPPSVQCQQMTVSGKHLTVLKVLNCSSQEEVCVRDMKILPNYNSSYLPVMPDGSVLIVDNVCHKSAEVTTASFYRIDNESSRLPSMLSALEEQNFLFQLQLQDKAEEESSEGLEVPLVAVLQWYTPTLHFTRYISSFYSLPSIRLDRPRLVMTASCPSTVRPLERFWVTYTLRNNLQDFLGVGLIWNSDAHRGGQQDTGKGSVVCQSPFNRLGQCRKGSSISFTVAFQILTTGLFELSQHMKLKLQFTASVSTPPPPPPPPSSSPTTLLEKHSPSHSQSFYQQHPPRSHQVRSGSVMECQAVTPPLGSPMMRSPPDGIISLEKIAKRECKVFVQETNPRGHSR</sequence>
<proteinExistence type="predicted"/>
<evidence type="ECO:0000259" key="3">
    <source>
        <dbReference type="Pfam" id="PF23652"/>
    </source>
</evidence>
<evidence type="ECO:0000259" key="2">
    <source>
        <dbReference type="Pfam" id="PF15806"/>
    </source>
</evidence>
<reference evidence="4" key="1">
    <citation type="submission" date="2021-04" db="EMBL/GenBank/DDBJ databases">
        <authorList>
            <consortium name="Wellcome Sanger Institute Data Sharing"/>
        </authorList>
    </citation>
    <scope>NUCLEOTIDE SEQUENCE [LARGE SCALE GENOMIC DNA]</scope>
</reference>
<dbReference type="InterPro" id="IPR055453">
    <property type="entry name" value="TRAPP14_N"/>
</dbReference>
<dbReference type="InterPro" id="IPR055452">
    <property type="entry name" value="TRAPP14_C"/>
</dbReference>
<dbReference type="OMA" id="IWNSEGG"/>
<dbReference type="OrthoDB" id="6047286at2759"/>
<evidence type="ECO:0000313" key="5">
    <source>
        <dbReference type="Proteomes" id="UP000472265"/>
    </source>
</evidence>
<evidence type="ECO:0000256" key="1">
    <source>
        <dbReference type="SAM" id="MobiDB-lite"/>
    </source>
</evidence>
<reference evidence="4" key="3">
    <citation type="submission" date="2025-09" db="UniProtKB">
        <authorList>
            <consortium name="Ensembl"/>
        </authorList>
    </citation>
    <scope>IDENTIFICATION</scope>
</reference>
<dbReference type="GO" id="GO:0043014">
    <property type="term" value="F:alpha-tubulin binding"/>
    <property type="evidence" value="ECO:0007669"/>
    <property type="project" value="InterPro"/>
</dbReference>